<evidence type="ECO:0000256" key="4">
    <source>
        <dbReference type="ARBA" id="ARBA00035204"/>
    </source>
</evidence>
<dbReference type="InterPro" id="IPR036049">
    <property type="entry name" value="Ribosomal_uL29_sf"/>
</dbReference>
<gene>
    <name evidence="5 6" type="primary">rpmC</name>
    <name evidence="6" type="ORF">GT409_01855</name>
</gene>
<dbReference type="PANTHER" id="PTHR10916:SF0">
    <property type="entry name" value="LARGE RIBOSOMAL SUBUNIT PROTEIN UL29C"/>
    <property type="match status" value="1"/>
</dbReference>
<dbReference type="EMBL" id="CP047593">
    <property type="protein sequence ID" value="QHI68247.1"/>
    <property type="molecule type" value="Genomic_DNA"/>
</dbReference>
<sequence>MNKTKQLKDMTTAELQAQLDDAKKELFNLRLQQVSGQLENPLQIRTVRRTIARIKTIMNQAATAEG</sequence>
<evidence type="ECO:0000313" key="6">
    <source>
        <dbReference type="EMBL" id="QHI68247.1"/>
    </source>
</evidence>
<accession>A0A6P1M332</accession>
<dbReference type="HAMAP" id="MF_00374">
    <property type="entry name" value="Ribosomal_uL29"/>
    <property type="match status" value="1"/>
</dbReference>
<keyword evidence="7" id="KW-1185">Reference proteome</keyword>
<dbReference type="FunFam" id="1.10.287.310:FF:000001">
    <property type="entry name" value="50S ribosomal protein L29"/>
    <property type="match status" value="1"/>
</dbReference>
<protein>
    <recommendedName>
        <fullName evidence="4 5">Large ribosomal subunit protein uL29</fullName>
    </recommendedName>
</protein>
<evidence type="ECO:0000256" key="3">
    <source>
        <dbReference type="ARBA" id="ARBA00023274"/>
    </source>
</evidence>
<dbReference type="InterPro" id="IPR018254">
    <property type="entry name" value="Ribosomal_uL29_CS"/>
</dbReference>
<organism evidence="6 7">
    <name type="scientific">Tichowtungia aerotolerans</name>
    <dbReference type="NCBI Taxonomy" id="2697043"/>
    <lineage>
        <taxon>Bacteria</taxon>
        <taxon>Pseudomonadati</taxon>
        <taxon>Kiritimatiellota</taxon>
        <taxon>Tichowtungiia</taxon>
        <taxon>Tichowtungiales</taxon>
        <taxon>Tichowtungiaceae</taxon>
        <taxon>Tichowtungia</taxon>
    </lineage>
</organism>
<dbReference type="Pfam" id="PF00831">
    <property type="entry name" value="Ribosomal_L29"/>
    <property type="match status" value="1"/>
</dbReference>
<dbReference type="KEGG" id="taer:GT409_01855"/>
<proteinExistence type="inferred from homology"/>
<dbReference type="GO" id="GO:0006412">
    <property type="term" value="P:translation"/>
    <property type="evidence" value="ECO:0007669"/>
    <property type="project" value="UniProtKB-UniRule"/>
</dbReference>
<keyword evidence="2 5" id="KW-0689">Ribosomal protein</keyword>
<comment type="similarity">
    <text evidence="1 5">Belongs to the universal ribosomal protein uL29 family.</text>
</comment>
<dbReference type="GO" id="GO:0003735">
    <property type="term" value="F:structural constituent of ribosome"/>
    <property type="evidence" value="ECO:0007669"/>
    <property type="project" value="InterPro"/>
</dbReference>
<reference evidence="6 7" key="1">
    <citation type="submission" date="2020-01" db="EMBL/GenBank/DDBJ databases">
        <title>Ponticoccus aerotolerans gen. nov., sp. nov., an anaerobic bacterium and proposal of Ponticoccusceae fam. nov., Ponticoccusles ord. nov. and Ponticoccuse classis nov. in the phylum Kiritimatiellaeota.</title>
        <authorList>
            <person name="Zhou L.Y."/>
            <person name="Du Z.J."/>
        </authorList>
    </citation>
    <scope>NUCLEOTIDE SEQUENCE [LARGE SCALE GENOMIC DNA]</scope>
    <source>
        <strain evidence="6 7">S-5007</strain>
    </source>
</reference>
<dbReference type="PROSITE" id="PS00579">
    <property type="entry name" value="RIBOSOMAL_L29"/>
    <property type="match status" value="1"/>
</dbReference>
<dbReference type="Proteomes" id="UP000464954">
    <property type="component" value="Chromosome"/>
</dbReference>
<dbReference type="PANTHER" id="PTHR10916">
    <property type="entry name" value="60S RIBOSOMAL PROTEIN L35/50S RIBOSOMAL PROTEIN L29"/>
    <property type="match status" value="1"/>
</dbReference>
<dbReference type="InterPro" id="IPR001854">
    <property type="entry name" value="Ribosomal_uL29"/>
</dbReference>
<keyword evidence="3 5" id="KW-0687">Ribonucleoprotein</keyword>
<dbReference type="CDD" id="cd00427">
    <property type="entry name" value="Ribosomal_L29_HIP"/>
    <property type="match status" value="1"/>
</dbReference>
<evidence type="ECO:0000256" key="5">
    <source>
        <dbReference type="HAMAP-Rule" id="MF_00374"/>
    </source>
</evidence>
<name>A0A6P1M332_9BACT</name>
<dbReference type="AlphaFoldDB" id="A0A6P1M332"/>
<dbReference type="InterPro" id="IPR050063">
    <property type="entry name" value="Ribosomal_protein_uL29"/>
</dbReference>
<dbReference type="Gene3D" id="1.10.287.310">
    <property type="match status" value="1"/>
</dbReference>
<dbReference type="GO" id="GO:0022625">
    <property type="term" value="C:cytosolic large ribosomal subunit"/>
    <property type="evidence" value="ECO:0007669"/>
    <property type="project" value="TreeGrafter"/>
</dbReference>
<dbReference type="RefSeq" id="WP_160626382.1">
    <property type="nucleotide sequence ID" value="NZ_CP047593.1"/>
</dbReference>
<evidence type="ECO:0000313" key="7">
    <source>
        <dbReference type="Proteomes" id="UP000464954"/>
    </source>
</evidence>
<dbReference type="SUPFAM" id="SSF46561">
    <property type="entry name" value="Ribosomal protein L29 (L29p)"/>
    <property type="match status" value="1"/>
</dbReference>
<evidence type="ECO:0000256" key="2">
    <source>
        <dbReference type="ARBA" id="ARBA00022980"/>
    </source>
</evidence>
<dbReference type="NCBIfam" id="TIGR00012">
    <property type="entry name" value="L29"/>
    <property type="match status" value="1"/>
</dbReference>
<evidence type="ECO:0000256" key="1">
    <source>
        <dbReference type="ARBA" id="ARBA00009254"/>
    </source>
</evidence>